<dbReference type="InterPro" id="IPR025924">
    <property type="entry name" value="YHYH_dom"/>
</dbReference>
<feature type="region of interest" description="Disordered" evidence="1">
    <location>
        <begin position="34"/>
        <end position="53"/>
    </location>
</feature>
<dbReference type="EMBL" id="BSST01000001">
    <property type="protein sequence ID" value="GLX78682.1"/>
    <property type="molecule type" value="Genomic_DNA"/>
</dbReference>
<evidence type="ECO:0000313" key="5">
    <source>
        <dbReference type="Proteomes" id="UP001157186"/>
    </source>
</evidence>
<keyword evidence="5" id="KW-1185">Reference proteome</keyword>
<feature type="compositionally biased region" description="Low complexity" evidence="1">
    <location>
        <begin position="41"/>
        <end position="53"/>
    </location>
</feature>
<feature type="chain" id="PRO_5046025701" description="YHYH domain-containing protein" evidence="2">
    <location>
        <begin position="26"/>
        <end position="375"/>
    </location>
</feature>
<protein>
    <recommendedName>
        <fullName evidence="3">YHYH domain-containing protein</fullName>
    </recommendedName>
</protein>
<accession>A0ABQ6GTJ6</accession>
<reference evidence="4 5" key="1">
    <citation type="submission" date="2023-03" db="EMBL/GenBank/DDBJ databases">
        <title>Draft genome sequence of Thalassotalea insulae KCTC 62186T.</title>
        <authorList>
            <person name="Sawabe T."/>
        </authorList>
    </citation>
    <scope>NUCLEOTIDE SEQUENCE [LARGE SCALE GENOMIC DNA]</scope>
    <source>
        <strain evidence="4 5">KCTC 62186</strain>
    </source>
</reference>
<feature type="signal peptide" evidence="2">
    <location>
        <begin position="1"/>
        <end position="25"/>
    </location>
</feature>
<sequence length="375" mass="39843">MKQQINSSLLKTGAAIALLTSVITACGSSSSNINSAGVDNTTTTSGSTTTDTQTTGDAIDITDAILTEQNGSCEYYVGSYYSNVEDVQRNVGFNGDVVISVSGDKCVFDVNEIPNHDFNDASASFATNVAEQSGRYEIPKSPVAAATVTELSLGTTNAILLNGVVIDLLAAACYDVGNEPLGQEKIGCGEDQLDNPWRYDPMSPLNNFGTDIHNAHVQPDGTYHYHGNPMALFDSDCDLIAQESPVIGFAADGFPIYGSCFSDNGVVRKAQSSYQLKAGVRQLVNGYTTPQAGMGDVASNNYDGQFRGDYDYQAGSGDLDQCNGMTINGQYGYYITNSYPWVVGCYKGTPDSSLNKQGPALANRLHSHNGISHSH</sequence>
<keyword evidence="2" id="KW-0732">Signal</keyword>
<proteinExistence type="predicted"/>
<dbReference type="RefSeq" id="WP_284244555.1">
    <property type="nucleotide sequence ID" value="NZ_BSST01000001.1"/>
</dbReference>
<dbReference type="Pfam" id="PF14240">
    <property type="entry name" value="YHYH"/>
    <property type="match status" value="1"/>
</dbReference>
<comment type="caution">
    <text evidence="4">The sequence shown here is derived from an EMBL/GenBank/DDBJ whole genome shotgun (WGS) entry which is preliminary data.</text>
</comment>
<organism evidence="4 5">
    <name type="scientific">Thalassotalea insulae</name>
    <dbReference type="NCBI Taxonomy" id="2056778"/>
    <lineage>
        <taxon>Bacteria</taxon>
        <taxon>Pseudomonadati</taxon>
        <taxon>Pseudomonadota</taxon>
        <taxon>Gammaproteobacteria</taxon>
        <taxon>Alteromonadales</taxon>
        <taxon>Colwelliaceae</taxon>
        <taxon>Thalassotalea</taxon>
    </lineage>
</organism>
<dbReference type="Proteomes" id="UP001157186">
    <property type="component" value="Unassembled WGS sequence"/>
</dbReference>
<evidence type="ECO:0000256" key="1">
    <source>
        <dbReference type="SAM" id="MobiDB-lite"/>
    </source>
</evidence>
<feature type="domain" description="YHYH" evidence="3">
    <location>
        <begin position="136"/>
        <end position="348"/>
    </location>
</feature>
<evidence type="ECO:0000256" key="2">
    <source>
        <dbReference type="SAM" id="SignalP"/>
    </source>
</evidence>
<evidence type="ECO:0000313" key="4">
    <source>
        <dbReference type="EMBL" id="GLX78682.1"/>
    </source>
</evidence>
<name>A0ABQ6GTJ6_9GAMM</name>
<dbReference type="PROSITE" id="PS51257">
    <property type="entry name" value="PROKAR_LIPOPROTEIN"/>
    <property type="match status" value="1"/>
</dbReference>
<gene>
    <name evidence="4" type="ORF">tinsulaeT_20220</name>
</gene>
<evidence type="ECO:0000259" key="3">
    <source>
        <dbReference type="Pfam" id="PF14240"/>
    </source>
</evidence>